<name>A0ABY5YUZ0_9ACTN</name>
<dbReference type="InterPro" id="IPR037053">
    <property type="entry name" value="Phage_tail_collar_dom_sf"/>
</dbReference>
<reference evidence="2" key="1">
    <citation type="submission" date="2021-04" db="EMBL/GenBank/DDBJ databases">
        <title>Biosynthetic gene clusters of Dactylosporangioum roseum.</title>
        <authorList>
            <person name="Hartkoorn R.C."/>
            <person name="Beaudoing E."/>
            <person name="Hot D."/>
            <person name="Moureu S."/>
        </authorList>
    </citation>
    <scope>NUCLEOTIDE SEQUENCE</scope>
    <source>
        <strain evidence="2">NRRL B-16295</strain>
    </source>
</reference>
<dbReference type="Pfam" id="PF07484">
    <property type="entry name" value="Collar"/>
    <property type="match status" value="1"/>
</dbReference>
<gene>
    <name evidence="2" type="ORF">Drose_19750</name>
</gene>
<dbReference type="CDD" id="cd22641">
    <property type="entry name" value="C24-like"/>
    <property type="match status" value="1"/>
</dbReference>
<dbReference type="Gene3D" id="3.90.1340.10">
    <property type="entry name" value="Phage tail collar domain"/>
    <property type="match status" value="1"/>
</dbReference>
<dbReference type="SUPFAM" id="SSF88874">
    <property type="entry name" value="Receptor-binding domain of short tail fibre protein gp12"/>
    <property type="match status" value="1"/>
</dbReference>
<dbReference type="EMBL" id="CP073721">
    <property type="protein sequence ID" value="UWZ33548.1"/>
    <property type="molecule type" value="Genomic_DNA"/>
</dbReference>
<keyword evidence="3" id="KW-1185">Reference proteome</keyword>
<sequence length="176" mass="18028">MTEPYIGEIRMFAGSFAPNSWALCDGQVLPIVQNTVLFSIIGTMFGGDGHTTFALPDLRGAAPVAAGQGPGLGPYTLGQSGGTATVTLTVAELPSHTHTATGAPVRGDRNSPAAASWAEAGLGRVDDHNYGGAPDSTTMHPAALTPAGNGQPHNNLPPYLVVNFIIALSGLFPQRP</sequence>
<protein>
    <submittedName>
        <fullName evidence="2">Phage tail protein</fullName>
    </submittedName>
</protein>
<evidence type="ECO:0000313" key="3">
    <source>
        <dbReference type="Proteomes" id="UP001058271"/>
    </source>
</evidence>
<evidence type="ECO:0000313" key="2">
    <source>
        <dbReference type="EMBL" id="UWZ33548.1"/>
    </source>
</evidence>
<dbReference type="InterPro" id="IPR011083">
    <property type="entry name" value="Phage_tail_collar_dom"/>
</dbReference>
<proteinExistence type="predicted"/>
<dbReference type="RefSeq" id="WP_260722801.1">
    <property type="nucleotide sequence ID" value="NZ_BAAABS010000098.1"/>
</dbReference>
<organism evidence="2 3">
    <name type="scientific">Dactylosporangium roseum</name>
    <dbReference type="NCBI Taxonomy" id="47989"/>
    <lineage>
        <taxon>Bacteria</taxon>
        <taxon>Bacillati</taxon>
        <taxon>Actinomycetota</taxon>
        <taxon>Actinomycetes</taxon>
        <taxon>Micromonosporales</taxon>
        <taxon>Micromonosporaceae</taxon>
        <taxon>Dactylosporangium</taxon>
    </lineage>
</organism>
<feature type="domain" description="Phage tail collar" evidence="1">
    <location>
        <begin position="7"/>
        <end position="63"/>
    </location>
</feature>
<accession>A0ABY5YUZ0</accession>
<dbReference type="Proteomes" id="UP001058271">
    <property type="component" value="Chromosome"/>
</dbReference>
<evidence type="ECO:0000259" key="1">
    <source>
        <dbReference type="Pfam" id="PF07484"/>
    </source>
</evidence>